<protein>
    <recommendedName>
        <fullName evidence="1">Conserved hypothetical protein CHP03032 domain-containing protein</fullName>
    </recommendedName>
</protein>
<dbReference type="OrthoDB" id="2633250at2"/>
<evidence type="ECO:0000313" key="2">
    <source>
        <dbReference type="EMBL" id="GAP63277.1"/>
    </source>
</evidence>
<evidence type="ECO:0000259" key="1">
    <source>
        <dbReference type="Pfam" id="PF16261"/>
    </source>
</evidence>
<dbReference type="AlphaFoldDB" id="A0A0N0RFK6"/>
<name>A0A0N0RFK6_9CHLR</name>
<sequence>MSQHSADTPPQHPLRSVFTSNLPAILTQLGISLAVSTYQAGHVILVRAEPDGGLNTHFRSFHKPMGIAHNPRNGSLSIGGANTVWTYRNVPAVAPKVEPQGRHDAAYLPRQIHITGDIDIHEMAYDADGQLWVVNTRFCTLCTLDPDHSFNPVWRPHFVTALAPEDRCHLNGLCMVNGRPAYVTALGETDTPGGWRENKKDGGILMDVAQNRVLLRGLSMPHSPRLYNNQLWLLESGEGSLALVDLPNRTWHTITKLPGFTRGIDFVGPLAFIGLSQVRESAVFSGIPLVERLEERVCGVWVVNIQTGETVAFLRFEEGVQEIFAVQVLPARYPDLLEWNDPLVMTSYVVPDAALADVPPPLKSSSV</sequence>
<dbReference type="InterPro" id="IPR017481">
    <property type="entry name" value="CHP03032"/>
</dbReference>
<gene>
    <name evidence="2" type="ORF">ARMA_1700</name>
    <name evidence="3" type="ORF">SE16_03535</name>
</gene>
<reference evidence="3 5" key="2">
    <citation type="submission" date="2015-07" db="EMBL/GenBank/DDBJ databases">
        <title>Whole genome sequence of Ardenticatena maritima DSM 23922.</title>
        <authorList>
            <person name="Hemp J."/>
            <person name="Ward L.M."/>
            <person name="Pace L.A."/>
            <person name="Fischer W.W."/>
        </authorList>
    </citation>
    <scope>NUCLEOTIDE SEQUENCE [LARGE SCALE GENOMIC DNA]</scope>
    <source>
        <strain evidence="3 5">110S</strain>
    </source>
</reference>
<evidence type="ECO:0000313" key="5">
    <source>
        <dbReference type="Proteomes" id="UP000050502"/>
    </source>
</evidence>
<dbReference type="SUPFAM" id="SSF63829">
    <property type="entry name" value="Calcium-dependent phosphotriesterase"/>
    <property type="match status" value="1"/>
</dbReference>
<organism evidence="2 4">
    <name type="scientific">Ardenticatena maritima</name>
    <dbReference type="NCBI Taxonomy" id="872965"/>
    <lineage>
        <taxon>Bacteria</taxon>
        <taxon>Bacillati</taxon>
        <taxon>Chloroflexota</taxon>
        <taxon>Ardenticatenia</taxon>
        <taxon>Ardenticatenales</taxon>
        <taxon>Ardenticatenaceae</taxon>
        <taxon>Ardenticatena</taxon>
    </lineage>
</organism>
<reference evidence="4" key="3">
    <citation type="submission" date="2015-08" db="EMBL/GenBank/DDBJ databases">
        <title>Draft Genome Sequence of a Heterotrophic Facultative Anaerobic Bacterium Ardenticatena maritima Strain 110S.</title>
        <authorList>
            <person name="Kawaichi S."/>
            <person name="Yoshida T."/>
            <person name="Sako Y."/>
            <person name="Nakamura R."/>
        </authorList>
    </citation>
    <scope>NUCLEOTIDE SEQUENCE [LARGE SCALE GENOMIC DNA]</scope>
    <source>
        <strain evidence="4">110S</strain>
    </source>
</reference>
<dbReference type="NCBIfam" id="TIGR03032">
    <property type="entry name" value="TIGR03032 family protein"/>
    <property type="match status" value="1"/>
</dbReference>
<dbReference type="InParanoid" id="A0A0N0RFK6"/>
<accession>A0A0N0RFK6</accession>
<dbReference type="Proteomes" id="UP000037784">
    <property type="component" value="Unassembled WGS sequence"/>
</dbReference>
<dbReference type="EMBL" id="BBZA01000132">
    <property type="protein sequence ID" value="GAP63277.1"/>
    <property type="molecule type" value="Genomic_DNA"/>
</dbReference>
<dbReference type="RefSeq" id="WP_054493135.1">
    <property type="nucleotide sequence ID" value="NZ_BBZA01000132.1"/>
</dbReference>
<reference evidence="2 4" key="1">
    <citation type="journal article" date="2015" name="Genome Announc.">
        <title>Draft Genome Sequence of a Heterotrophic Facultative Anaerobic Thermophilic Bacterium, Ardenticatena maritima Strain 110ST.</title>
        <authorList>
            <person name="Kawaichi S."/>
            <person name="Yoshida T."/>
            <person name="Sako Y."/>
            <person name="Nakamura R."/>
        </authorList>
    </citation>
    <scope>NUCLEOTIDE SEQUENCE [LARGE SCALE GENOMIC DNA]</scope>
    <source>
        <strain evidence="2 4">110S</strain>
    </source>
</reference>
<dbReference type="Proteomes" id="UP000050502">
    <property type="component" value="Unassembled WGS sequence"/>
</dbReference>
<comment type="caution">
    <text evidence="2">The sequence shown here is derived from an EMBL/GenBank/DDBJ whole genome shotgun (WGS) entry which is preliminary data.</text>
</comment>
<proteinExistence type="predicted"/>
<evidence type="ECO:0000313" key="4">
    <source>
        <dbReference type="Proteomes" id="UP000037784"/>
    </source>
</evidence>
<evidence type="ECO:0000313" key="3">
    <source>
        <dbReference type="EMBL" id="KPL89512.1"/>
    </source>
</evidence>
<keyword evidence="4" id="KW-1185">Reference proteome</keyword>
<dbReference type="EMBL" id="LGKN01000003">
    <property type="protein sequence ID" value="KPL89512.1"/>
    <property type="molecule type" value="Genomic_DNA"/>
</dbReference>
<dbReference type="Pfam" id="PF16261">
    <property type="entry name" value="DUF4915"/>
    <property type="match status" value="1"/>
</dbReference>
<dbReference type="PATRIC" id="fig|872965.6.peg.668"/>
<feature type="domain" description="Conserved hypothetical protein CHP03032" evidence="1">
    <location>
        <begin position="21"/>
        <end position="334"/>
    </location>
</feature>
<dbReference type="STRING" id="872965.SE16_03535"/>